<evidence type="ECO:0000313" key="1">
    <source>
        <dbReference type="EMBL" id="WWA75497.1"/>
    </source>
</evidence>
<organism evidence="1 2">
    <name type="scientific">Pseudomonas khavaziana</name>
    <dbReference type="NCBI Taxonomy" id="2842351"/>
    <lineage>
        <taxon>Bacteria</taxon>
        <taxon>Pseudomonadati</taxon>
        <taxon>Pseudomonadota</taxon>
        <taxon>Gammaproteobacteria</taxon>
        <taxon>Pseudomonadales</taxon>
        <taxon>Pseudomonadaceae</taxon>
        <taxon>Pseudomonas</taxon>
    </lineage>
</organism>
<protein>
    <recommendedName>
        <fullName evidence="3">PIN domain-containing protein</fullName>
    </recommendedName>
</protein>
<name>A0ABZ2DB26_9PSED</name>
<evidence type="ECO:0000313" key="2">
    <source>
        <dbReference type="Proteomes" id="UP001347174"/>
    </source>
</evidence>
<dbReference type="Proteomes" id="UP001347174">
    <property type="component" value="Chromosome"/>
</dbReference>
<keyword evidence="2" id="KW-1185">Reference proteome</keyword>
<dbReference type="EMBL" id="CP129946">
    <property type="protein sequence ID" value="WWA75497.1"/>
    <property type="molecule type" value="Genomic_DNA"/>
</dbReference>
<evidence type="ECO:0008006" key="3">
    <source>
        <dbReference type="Google" id="ProtNLM"/>
    </source>
</evidence>
<accession>A0ABZ2DB26</accession>
<gene>
    <name evidence="1" type="ORF">QYQ93_22230</name>
</gene>
<reference evidence="1 2" key="1">
    <citation type="submission" date="2023-07" db="EMBL/GenBank/DDBJ databases">
        <title>Plant endophyte Pseudomonas khavaziana can be used to control wheat stem rot.</title>
        <authorList>
            <person name="Guo S."/>
            <person name="Shen X."/>
        </authorList>
    </citation>
    <scope>NUCLEOTIDE SEQUENCE [LARGE SCALE GENOMIC DNA]</scope>
    <source>
        <strain evidence="1 2">SR9</strain>
    </source>
</reference>
<proteinExistence type="predicted"/>
<sequence length="179" mass="20039">MISVYIDANVWNILFDHQIDLTTEFPANQYCLCMTREAEFEIPPIPEEKAELKTFINATVQRAVKTVPLFGFYDESVPADEQRYGGFDQGCFASEAELAFMAQQRSTIGARMKAKSRLYPNEADVALASRSFESVVLTLDAKKGPLNTAYQQGGQVVFLDQFLNSGLCLRAFVERALAM</sequence>
<dbReference type="RefSeq" id="WP_338475489.1">
    <property type="nucleotide sequence ID" value="NZ_CP129946.1"/>
</dbReference>